<dbReference type="KEGG" id="mthd:A3224_10355"/>
<reference evidence="2" key="1">
    <citation type="submission" date="2016-03" db="EMBL/GenBank/DDBJ databases">
        <authorList>
            <person name="Lee Y.-S."/>
            <person name="Choi Y.-L."/>
        </authorList>
    </citation>
    <scope>NUCLEOTIDE SEQUENCE [LARGE SCALE GENOMIC DNA]</scope>
    <source>
        <strain evidence="2">DAU221</strain>
    </source>
</reference>
<accession>A0A143HNS4</accession>
<dbReference type="Proteomes" id="UP000076077">
    <property type="component" value="Chromosome"/>
</dbReference>
<evidence type="ECO:0000313" key="1">
    <source>
        <dbReference type="EMBL" id="AMX02922.1"/>
    </source>
</evidence>
<dbReference type="STRING" id="252514.A3224_10355"/>
<gene>
    <name evidence="1" type="ORF">A3224_10355</name>
</gene>
<proteinExistence type="predicted"/>
<dbReference type="EMBL" id="CP014864">
    <property type="protein sequence ID" value="AMX02922.1"/>
    <property type="molecule type" value="Genomic_DNA"/>
</dbReference>
<name>A0A143HNS4_MICTH</name>
<protein>
    <submittedName>
        <fullName evidence="1">Uncharacterized protein</fullName>
    </submittedName>
</protein>
<evidence type="ECO:0000313" key="2">
    <source>
        <dbReference type="Proteomes" id="UP000076077"/>
    </source>
</evidence>
<organism evidence="1 2">
    <name type="scientific">Microbulbifer thermotolerans</name>
    <dbReference type="NCBI Taxonomy" id="252514"/>
    <lineage>
        <taxon>Bacteria</taxon>
        <taxon>Pseudomonadati</taxon>
        <taxon>Pseudomonadota</taxon>
        <taxon>Gammaproteobacteria</taxon>
        <taxon>Cellvibrionales</taxon>
        <taxon>Microbulbiferaceae</taxon>
        <taxon>Microbulbifer</taxon>
    </lineage>
</organism>
<keyword evidence="2" id="KW-1185">Reference proteome</keyword>
<dbReference type="AlphaFoldDB" id="A0A143HNS4"/>
<sequence length="63" mass="6948">MVVNKLFAKACCAAGLAAELPGARRHQRLAGSKLTLLVRLNRAHLSALFFILRWKMMVLAAVE</sequence>